<feature type="transmembrane region" description="Helical" evidence="1">
    <location>
        <begin position="36"/>
        <end position="58"/>
    </location>
</feature>
<keyword evidence="1" id="KW-1133">Transmembrane helix</keyword>
<organism evidence="2 3">
    <name type="scientific">Capillimicrobium parvum</name>
    <dbReference type="NCBI Taxonomy" id="2884022"/>
    <lineage>
        <taxon>Bacteria</taxon>
        <taxon>Bacillati</taxon>
        <taxon>Actinomycetota</taxon>
        <taxon>Thermoleophilia</taxon>
        <taxon>Solirubrobacterales</taxon>
        <taxon>Capillimicrobiaceae</taxon>
        <taxon>Capillimicrobium</taxon>
    </lineage>
</organism>
<evidence type="ECO:0000313" key="3">
    <source>
        <dbReference type="Proteomes" id="UP001162834"/>
    </source>
</evidence>
<name>A0A9E7BZ31_9ACTN</name>
<keyword evidence="1" id="KW-0812">Transmembrane</keyword>
<feature type="transmembrane region" description="Helical" evidence="1">
    <location>
        <begin position="167"/>
        <end position="192"/>
    </location>
</feature>
<dbReference type="InterPro" id="IPR021315">
    <property type="entry name" value="Gap/Sap"/>
</dbReference>
<sequence length="226" mass="23161">MTFEALVLGLFSGLRPGTSVGAVLALVKTPRPQRLLLFFTAAGFASSWAIGLVVVGVFHGANVAVGGSTITGVLDVAFGAAALGFAAGLQRGWVQPTRRDSSSPSATAAASSRLGRRLRNPSDRVAAAAGIGTHLPGLIYLAALNAIASERPAPADVAVQVAIYDALWFLVPIATLILVVVRPGAALAYLAVATAWARRHEHSILLFGSLVLGGYLIVKGTSGLLT</sequence>
<gene>
    <name evidence="2" type="ORF">DSM104329_00511</name>
</gene>
<keyword evidence="3" id="KW-1185">Reference proteome</keyword>
<accession>A0A9E7BZ31</accession>
<feature type="transmembrane region" description="Helical" evidence="1">
    <location>
        <begin position="6"/>
        <end position="27"/>
    </location>
</feature>
<protein>
    <submittedName>
        <fullName evidence="2">Uncharacterized protein</fullName>
    </submittedName>
</protein>
<dbReference type="EMBL" id="CP087164">
    <property type="protein sequence ID" value="UGS34139.1"/>
    <property type="molecule type" value="Genomic_DNA"/>
</dbReference>
<feature type="transmembrane region" description="Helical" evidence="1">
    <location>
        <begin position="125"/>
        <end position="147"/>
    </location>
</feature>
<dbReference type="KEGG" id="sbae:DSM104329_00511"/>
<dbReference type="Proteomes" id="UP001162834">
    <property type="component" value="Chromosome"/>
</dbReference>
<proteinExistence type="predicted"/>
<dbReference type="AlphaFoldDB" id="A0A9E7BZ31"/>
<keyword evidence="1" id="KW-0472">Membrane</keyword>
<evidence type="ECO:0000256" key="1">
    <source>
        <dbReference type="SAM" id="Phobius"/>
    </source>
</evidence>
<evidence type="ECO:0000313" key="2">
    <source>
        <dbReference type="EMBL" id="UGS34139.1"/>
    </source>
</evidence>
<feature type="transmembrane region" description="Helical" evidence="1">
    <location>
        <begin position="70"/>
        <end position="89"/>
    </location>
</feature>
<feature type="transmembrane region" description="Helical" evidence="1">
    <location>
        <begin position="204"/>
        <end position="225"/>
    </location>
</feature>
<dbReference type="Pfam" id="PF11139">
    <property type="entry name" value="SfLAP"/>
    <property type="match status" value="1"/>
</dbReference>
<reference evidence="2" key="1">
    <citation type="journal article" date="2022" name="Int. J. Syst. Evol. Microbiol.">
        <title>Pseudomonas aegrilactucae sp. nov. and Pseudomonas morbosilactucae sp. nov., pathogens causing bacterial rot of lettuce in Japan.</title>
        <authorList>
            <person name="Sawada H."/>
            <person name="Fujikawa T."/>
            <person name="Satou M."/>
        </authorList>
    </citation>
    <scope>NUCLEOTIDE SEQUENCE</scope>
    <source>
        <strain evidence="2">0166_1</strain>
    </source>
</reference>